<keyword evidence="6 12" id="KW-0378">Hydrolase</keyword>
<keyword evidence="3 12" id="KW-0444">Lipid biosynthesis</keyword>
<dbReference type="PANTHER" id="PTHR31727:SF2">
    <property type="entry name" value="PALMITOYL-ACYL CARRIER PROTEIN THIOESTERASE, CHLOROPLASTIC"/>
    <property type="match status" value="1"/>
</dbReference>
<dbReference type="Pfam" id="PF20791">
    <property type="entry name" value="Acyl-ACP_TE_C"/>
    <property type="match status" value="1"/>
</dbReference>
<evidence type="ECO:0000256" key="11">
    <source>
        <dbReference type="ARBA" id="ARBA00052893"/>
    </source>
</evidence>
<evidence type="ECO:0000313" key="16">
    <source>
        <dbReference type="EMBL" id="AAC49001.1"/>
    </source>
</evidence>
<comment type="function">
    <text evidence="12">Plays an essential role in chain termination during de novo fatty acid synthesis.</text>
</comment>
<gene>
    <name evidence="16" type="primary">FatB</name>
</gene>
<dbReference type="EMBL" id="U17097">
    <property type="protein sequence ID" value="AAC49001.1"/>
    <property type="molecule type" value="mRNA"/>
</dbReference>
<accession>Q41634</accession>
<feature type="domain" description="Acyl-ACP thioesterase N-terminal hotdog" evidence="13">
    <location>
        <begin position="103"/>
        <end position="238"/>
    </location>
</feature>
<dbReference type="InterPro" id="IPR002864">
    <property type="entry name" value="Acyl-ACP_thioesterase_NHD"/>
</dbReference>
<dbReference type="SUPFAM" id="SSF54637">
    <property type="entry name" value="Thioesterase/thiol ester dehydrase-isomerase"/>
    <property type="match status" value="2"/>
</dbReference>
<evidence type="ECO:0000256" key="10">
    <source>
        <dbReference type="ARBA" id="ARBA00023160"/>
    </source>
</evidence>
<dbReference type="GO" id="GO:0009507">
    <property type="term" value="C:chloroplast"/>
    <property type="evidence" value="ECO:0007669"/>
    <property type="project" value="UniProtKB-SubCell"/>
</dbReference>
<feature type="domain" description="Acyl-ACP thioesterase-like C-terminal" evidence="15">
    <location>
        <begin position="266"/>
        <end position="362"/>
    </location>
</feature>
<evidence type="ECO:0000256" key="2">
    <source>
        <dbReference type="ARBA" id="ARBA00006500"/>
    </source>
</evidence>
<dbReference type="SMR" id="Q41634"/>
<keyword evidence="7 12" id="KW-0276">Fatty acid metabolism</keyword>
<evidence type="ECO:0000256" key="5">
    <source>
        <dbReference type="ARBA" id="ARBA00022640"/>
    </source>
</evidence>
<dbReference type="Pfam" id="PF12590">
    <property type="entry name" value="Acyl-thio_N"/>
    <property type="match status" value="1"/>
</dbReference>
<evidence type="ECO:0000256" key="12">
    <source>
        <dbReference type="RuleBase" id="RU363096"/>
    </source>
</evidence>
<comment type="catalytic activity">
    <reaction evidence="11">
        <text>dodecanoyl-[ACP] + H2O = dodecanoate + holo-[ACP] + H(+)</text>
        <dbReference type="Rhea" id="RHEA:30119"/>
        <dbReference type="Rhea" id="RHEA-COMP:9644"/>
        <dbReference type="Rhea" id="RHEA-COMP:9685"/>
        <dbReference type="ChEBI" id="CHEBI:15377"/>
        <dbReference type="ChEBI" id="CHEBI:15378"/>
        <dbReference type="ChEBI" id="CHEBI:18262"/>
        <dbReference type="ChEBI" id="CHEBI:64479"/>
        <dbReference type="ChEBI" id="CHEBI:65264"/>
        <dbReference type="EC" id="3.1.2.21"/>
    </reaction>
</comment>
<evidence type="ECO:0000256" key="8">
    <source>
        <dbReference type="ARBA" id="ARBA00022946"/>
    </source>
</evidence>
<comment type="subcellular location">
    <subcellularLocation>
        <location evidence="1 12">Plastid</location>
        <location evidence="1 12">Chloroplast</location>
    </subcellularLocation>
</comment>
<dbReference type="GO" id="GO:0000036">
    <property type="term" value="F:acyl carrier activity"/>
    <property type="evidence" value="ECO:0007669"/>
    <property type="project" value="TreeGrafter"/>
</dbReference>
<dbReference type="GO" id="GO:0016297">
    <property type="term" value="F:fatty acyl-[ACP] hydrolase activity"/>
    <property type="evidence" value="ECO:0007669"/>
    <property type="project" value="UniProtKB-EC"/>
</dbReference>
<comment type="similarity">
    <text evidence="2 12">Belongs to the acyl-ACP thioesterase family.</text>
</comment>
<evidence type="ECO:0000259" key="13">
    <source>
        <dbReference type="Pfam" id="PF01643"/>
    </source>
</evidence>
<dbReference type="InterPro" id="IPR045023">
    <property type="entry name" value="FATA/B"/>
</dbReference>
<dbReference type="AlphaFoldDB" id="Q41634"/>
<dbReference type="PANTHER" id="PTHR31727">
    <property type="entry name" value="OLEOYL-ACYL CARRIER PROTEIN THIOESTERASE 1, CHLOROPLASTIC"/>
    <property type="match status" value="1"/>
</dbReference>
<keyword evidence="4 12" id="KW-0150">Chloroplast</keyword>
<dbReference type="InterPro" id="IPR029069">
    <property type="entry name" value="HotDog_dom_sf"/>
</dbReference>
<proteinExistence type="evidence at transcript level"/>
<evidence type="ECO:0000256" key="3">
    <source>
        <dbReference type="ARBA" id="ARBA00022516"/>
    </source>
</evidence>
<keyword evidence="8" id="KW-0809">Transit peptide</keyword>
<dbReference type="FunFam" id="3.10.129.10:FF:000014">
    <property type="entry name" value="Acyl-[acyl-carrier-protein] hydrolase"/>
    <property type="match status" value="1"/>
</dbReference>
<dbReference type="InterPro" id="IPR049427">
    <property type="entry name" value="Acyl-ACP_TE_C"/>
</dbReference>
<feature type="domain" description="Acyl-ACP-thioesterase N-terminal" evidence="14">
    <location>
        <begin position="63"/>
        <end position="91"/>
    </location>
</feature>
<evidence type="ECO:0000259" key="15">
    <source>
        <dbReference type="Pfam" id="PF20791"/>
    </source>
</evidence>
<dbReference type="CDD" id="cd00586">
    <property type="entry name" value="4HBT"/>
    <property type="match status" value="1"/>
</dbReference>
<reference evidence="16" key="1">
    <citation type="journal article" date="1995" name="Plant Cell">
        <title>Palmitoyl-acyl carrier protein (ACP) thioesterase and the evolutionary origin of plant acyl-ACP thioesterases.</title>
        <authorList>
            <person name="Jones A."/>
            <person name="Davies H.M."/>
            <person name="Voelker T.A."/>
        </authorList>
    </citation>
    <scope>NUCLEOTIDE SEQUENCE</scope>
    <source>
        <tissue evidence="16">Cotyledons</tissue>
    </source>
</reference>
<keyword evidence="10 12" id="KW-0275">Fatty acid biosynthesis</keyword>
<evidence type="ECO:0000259" key="14">
    <source>
        <dbReference type="Pfam" id="PF12590"/>
    </source>
</evidence>
<evidence type="ECO:0000256" key="9">
    <source>
        <dbReference type="ARBA" id="ARBA00023098"/>
    </source>
</evidence>
<keyword evidence="5 12" id="KW-0934">Plastid</keyword>
<dbReference type="BRENDA" id="3.1.2.14">
    <property type="organism ID" value="6562"/>
</dbReference>
<sequence>MVTTSLASAFFSMKAVMLAPDGSGIKPRSSGLQVRAGKEQNSCKMINGTKVKDTEGLKGRSTLHGWSMPLELITTIFSAAEKQWTNLVSKPPQLLDDHLGLHGLVFRRTFAIRCSEVGPDRSTSIVAVMNYLQEAACNHAESLGLLGDGFGETLEMSRRDLIWVVRRTHVVVERYPAWGDTVEVEAWIGAAGNIGMRRHFLVRDCKTGHILARCTSVSVMMNMRTRRLSKIPQEVRGEIDPLFIEKFAVKEGEIKKLQKFNDSTADYIQGGWTPRWNDLDVNQHVNNIKYVGWIFKSVPDSIYENHHLSSITLEYRRECTRGRALQSLTTVCGGSSEAGIICEHLLQLEDGSEVLRGRTDWRPKRTDSFEGISERFPQQEPHN</sequence>
<keyword evidence="9 12" id="KW-0443">Lipid metabolism</keyword>
<protein>
    <recommendedName>
        <fullName evidence="12">Acyl-[acyl-carrier-protein] hydrolase</fullName>
        <ecNumber evidence="12">3.1.2.-</ecNumber>
    </recommendedName>
</protein>
<evidence type="ECO:0000256" key="4">
    <source>
        <dbReference type="ARBA" id="ARBA00022528"/>
    </source>
</evidence>
<organism evidence="16">
    <name type="scientific">Umbellularia californica</name>
    <name type="common">California bay laurel</name>
    <name type="synonym">Tetranthera californica</name>
    <dbReference type="NCBI Taxonomy" id="3438"/>
    <lineage>
        <taxon>Eukaryota</taxon>
        <taxon>Viridiplantae</taxon>
        <taxon>Streptophyta</taxon>
        <taxon>Embryophyta</taxon>
        <taxon>Tracheophyta</taxon>
        <taxon>Spermatophyta</taxon>
        <taxon>Magnoliopsida</taxon>
        <taxon>Magnoliidae</taxon>
        <taxon>Laurales</taxon>
        <taxon>Lauraceae</taxon>
        <taxon>Umbellularia</taxon>
    </lineage>
</organism>
<evidence type="ECO:0000256" key="1">
    <source>
        <dbReference type="ARBA" id="ARBA00004229"/>
    </source>
</evidence>
<dbReference type="InterPro" id="IPR021113">
    <property type="entry name" value="Acyl-ACP-thioesterase_N"/>
</dbReference>
<evidence type="ECO:0000256" key="7">
    <source>
        <dbReference type="ARBA" id="ARBA00022832"/>
    </source>
</evidence>
<dbReference type="Pfam" id="PF01643">
    <property type="entry name" value="Acyl-ACP_TE"/>
    <property type="match status" value="1"/>
</dbReference>
<name>Q41634_UMBCA</name>
<dbReference type="Gene3D" id="3.10.129.10">
    <property type="entry name" value="Hotdog Thioesterase"/>
    <property type="match status" value="1"/>
</dbReference>
<evidence type="ECO:0000256" key="6">
    <source>
        <dbReference type="ARBA" id="ARBA00022801"/>
    </source>
</evidence>
<dbReference type="EC" id="3.1.2.-" evidence="12"/>